<evidence type="ECO:0000313" key="8">
    <source>
        <dbReference type="Proteomes" id="UP001445335"/>
    </source>
</evidence>
<dbReference type="InterPro" id="IPR037120">
    <property type="entry name" value="Haem_peroxidase_sf_animal"/>
</dbReference>
<dbReference type="GO" id="GO:0006979">
    <property type="term" value="P:response to oxidative stress"/>
    <property type="evidence" value="ECO:0007669"/>
    <property type="project" value="InterPro"/>
</dbReference>
<dbReference type="Proteomes" id="UP001445335">
    <property type="component" value="Unassembled WGS sequence"/>
</dbReference>
<protein>
    <recommendedName>
        <fullName evidence="9">Peroxidase</fullName>
    </recommendedName>
</protein>
<dbReference type="InterPro" id="IPR010255">
    <property type="entry name" value="Haem_peroxidase_sf"/>
</dbReference>
<dbReference type="GO" id="GO:0006952">
    <property type="term" value="P:defense response"/>
    <property type="evidence" value="ECO:0007669"/>
    <property type="project" value="UniProtKB-KW"/>
</dbReference>
<evidence type="ECO:0008006" key="9">
    <source>
        <dbReference type="Google" id="ProtNLM"/>
    </source>
</evidence>
<accession>A0AAW1R2T6</accession>
<sequence length="653" mass="73963">MLFFGWTGEGTQLSHASSQLFGESPAAAARLFKAMAGSLSPAAAMRFTRFFYFQSFPPIILGLIFVSLTRDFLFKYRVLDFNTPEALHYANGCSATEARFRTYNGSCNWVQNETLTGMGMKDHRFGRSALWTDGKSDPGLWEPSPYLVAEKLLKSQTGARSVASGYSLFMTSWINLQIHDWLFHNFSDEDPYKLQWGPNPNDTFLLRRTVFDSEGHAVNIETPWWDASQIFGTTEERAVSLRVDGTKCELRVDADGLMPLGADGLPEGGMIRNWWAGLEAITLLFIKEHNYLCRQLRKEYTAFSEEELFQTSRLIIAAQNARIHTIEWTPALLNNSVMNVSMHSNWEGIQKAFLDHAMLEFKNASWLPKDIINFVTKQVEKGIPYTRGVGHATQLEGVPYSLSEDFVSSYRMHPLLPDLYEIDGDAVAAEQMINKHARDVMKKYGMSKILDAFGHQAPTTLTMHNYPDFLTKVDIPGEDGPRNMAVVDILRDRERGMVRYNQARRQYGLKALADFEDISDDKEVVKAIKSVYKSVEDIDYMVGCFAESPRPKGYVISDTAFYVFIMNASRRLLCDRFYQESYNADTYTKFGFDHVENTTFKSLLLRHYPELEDSIGSVPGGNAFFAWQGTPKYGGLASNVSLEDTSRGALDEL</sequence>
<evidence type="ECO:0000256" key="2">
    <source>
        <dbReference type="ARBA" id="ARBA00022821"/>
    </source>
</evidence>
<dbReference type="GO" id="GO:0004601">
    <property type="term" value="F:peroxidase activity"/>
    <property type="evidence" value="ECO:0007669"/>
    <property type="project" value="InterPro"/>
</dbReference>
<dbReference type="EMBL" id="JALJOU010000054">
    <property type="protein sequence ID" value="KAK9827996.1"/>
    <property type="molecule type" value="Genomic_DNA"/>
</dbReference>
<comment type="caution">
    <text evidence="7">The sequence shown here is derived from an EMBL/GenBank/DDBJ whole genome shotgun (WGS) entry which is preliminary data.</text>
</comment>
<keyword evidence="5" id="KW-0408">Iron</keyword>
<evidence type="ECO:0000256" key="5">
    <source>
        <dbReference type="ARBA" id="ARBA00023004"/>
    </source>
</evidence>
<reference evidence="7 8" key="1">
    <citation type="journal article" date="2024" name="Nat. Commun.">
        <title>Phylogenomics reveals the evolutionary origins of lichenization in chlorophyte algae.</title>
        <authorList>
            <person name="Puginier C."/>
            <person name="Libourel C."/>
            <person name="Otte J."/>
            <person name="Skaloud P."/>
            <person name="Haon M."/>
            <person name="Grisel S."/>
            <person name="Petersen M."/>
            <person name="Berrin J.G."/>
            <person name="Delaux P.M."/>
            <person name="Dal Grande F."/>
            <person name="Keller J."/>
        </authorList>
    </citation>
    <scope>NUCLEOTIDE SEQUENCE [LARGE SCALE GENOMIC DNA]</scope>
    <source>
        <strain evidence="7 8">SAG 245.80</strain>
    </source>
</reference>
<dbReference type="GO" id="GO:0016702">
    <property type="term" value="F:oxidoreductase activity, acting on single donors with incorporation of molecular oxygen, incorporation of two atoms of oxygen"/>
    <property type="evidence" value="ECO:0007669"/>
    <property type="project" value="TreeGrafter"/>
</dbReference>
<dbReference type="PROSITE" id="PS50292">
    <property type="entry name" value="PEROXIDASE_3"/>
    <property type="match status" value="1"/>
</dbReference>
<keyword evidence="8" id="KW-1185">Reference proteome</keyword>
<keyword evidence="6" id="KW-1133">Transmembrane helix</keyword>
<evidence type="ECO:0000256" key="4">
    <source>
        <dbReference type="ARBA" id="ARBA00023002"/>
    </source>
</evidence>
<keyword evidence="2" id="KW-0611">Plant defense</keyword>
<name>A0AAW1R2T6_9CHLO</name>
<evidence type="ECO:0000256" key="3">
    <source>
        <dbReference type="ARBA" id="ARBA00022964"/>
    </source>
</evidence>
<dbReference type="Pfam" id="PF03098">
    <property type="entry name" value="An_peroxidase"/>
    <property type="match status" value="1"/>
</dbReference>
<dbReference type="Gene3D" id="1.10.640.10">
    <property type="entry name" value="Haem peroxidase domain superfamily, animal type"/>
    <property type="match status" value="1"/>
</dbReference>
<feature type="transmembrane region" description="Helical" evidence="6">
    <location>
        <begin position="50"/>
        <end position="68"/>
    </location>
</feature>
<evidence type="ECO:0000313" key="7">
    <source>
        <dbReference type="EMBL" id="KAK9827996.1"/>
    </source>
</evidence>
<dbReference type="InterPro" id="IPR019791">
    <property type="entry name" value="Haem_peroxidase_animal"/>
</dbReference>
<keyword evidence="3" id="KW-0223">Dioxygenase</keyword>
<evidence type="ECO:0000256" key="6">
    <source>
        <dbReference type="SAM" id="Phobius"/>
    </source>
</evidence>
<dbReference type="PRINTS" id="PR00457">
    <property type="entry name" value="ANPEROXIDASE"/>
</dbReference>
<dbReference type="GO" id="GO:0006631">
    <property type="term" value="P:fatty acid metabolic process"/>
    <property type="evidence" value="ECO:0007669"/>
    <property type="project" value="UniProtKB-ARBA"/>
</dbReference>
<dbReference type="PANTHER" id="PTHR11903:SF11">
    <property type="entry name" value="ALPHA-DIOXYGENASE 1"/>
    <property type="match status" value="1"/>
</dbReference>
<dbReference type="GO" id="GO:0020037">
    <property type="term" value="F:heme binding"/>
    <property type="evidence" value="ECO:0007669"/>
    <property type="project" value="InterPro"/>
</dbReference>
<dbReference type="AlphaFoldDB" id="A0AAW1R2T6"/>
<dbReference type="PANTHER" id="PTHR11903">
    <property type="entry name" value="PROSTAGLANDIN G/H SYNTHASE"/>
    <property type="match status" value="1"/>
</dbReference>
<keyword evidence="4" id="KW-0560">Oxidoreductase</keyword>
<proteinExistence type="predicted"/>
<keyword evidence="6" id="KW-0472">Membrane</keyword>
<evidence type="ECO:0000256" key="1">
    <source>
        <dbReference type="ARBA" id="ARBA00022723"/>
    </source>
</evidence>
<dbReference type="GO" id="GO:0046872">
    <property type="term" value="F:metal ion binding"/>
    <property type="evidence" value="ECO:0007669"/>
    <property type="project" value="UniProtKB-KW"/>
</dbReference>
<dbReference type="InterPro" id="IPR050783">
    <property type="entry name" value="Oxylipin_biosynth_metab"/>
</dbReference>
<keyword evidence="6" id="KW-0812">Transmembrane</keyword>
<dbReference type="SUPFAM" id="SSF48113">
    <property type="entry name" value="Heme-dependent peroxidases"/>
    <property type="match status" value="1"/>
</dbReference>
<gene>
    <name evidence="7" type="ORF">WJX81_006931</name>
</gene>
<organism evidence="7 8">
    <name type="scientific">Elliptochloris bilobata</name>
    <dbReference type="NCBI Taxonomy" id="381761"/>
    <lineage>
        <taxon>Eukaryota</taxon>
        <taxon>Viridiplantae</taxon>
        <taxon>Chlorophyta</taxon>
        <taxon>core chlorophytes</taxon>
        <taxon>Trebouxiophyceae</taxon>
        <taxon>Trebouxiophyceae incertae sedis</taxon>
        <taxon>Elliptochloris clade</taxon>
        <taxon>Elliptochloris</taxon>
    </lineage>
</organism>
<keyword evidence="1" id="KW-0479">Metal-binding</keyword>